<name>U6LQ46_9EIME</name>
<organism evidence="1 2">
    <name type="scientific">Eimeria brunetti</name>
    <dbReference type="NCBI Taxonomy" id="51314"/>
    <lineage>
        <taxon>Eukaryota</taxon>
        <taxon>Sar</taxon>
        <taxon>Alveolata</taxon>
        <taxon>Apicomplexa</taxon>
        <taxon>Conoidasida</taxon>
        <taxon>Coccidia</taxon>
        <taxon>Eucoccidiorida</taxon>
        <taxon>Eimeriorina</taxon>
        <taxon>Eimeriidae</taxon>
        <taxon>Eimeria</taxon>
    </lineage>
</organism>
<evidence type="ECO:0000313" key="1">
    <source>
        <dbReference type="EMBL" id="CDJ51403.1"/>
    </source>
</evidence>
<dbReference type="Pfam" id="PF11054">
    <property type="entry name" value="Surface_antigen"/>
    <property type="match status" value="1"/>
</dbReference>
<gene>
    <name evidence="1" type="ORF">EBH_0009130</name>
</gene>
<dbReference type="AlphaFoldDB" id="U6LQ46"/>
<proteinExistence type="predicted"/>
<dbReference type="VEuPathDB" id="ToxoDB:EBH_0009130"/>
<dbReference type="Proteomes" id="UP000030750">
    <property type="component" value="Unassembled WGS sequence"/>
</dbReference>
<dbReference type="EMBL" id="HG712792">
    <property type="protein sequence ID" value="CDJ51403.1"/>
    <property type="molecule type" value="Genomic_DNA"/>
</dbReference>
<reference evidence="1" key="1">
    <citation type="submission" date="2013-10" db="EMBL/GenBank/DDBJ databases">
        <title>Genomic analysis of the causative agents of coccidiosis in chickens.</title>
        <authorList>
            <person name="Reid A.J."/>
            <person name="Blake D."/>
            <person name="Billington K."/>
            <person name="Browne H."/>
            <person name="Dunn M."/>
            <person name="Hung S."/>
            <person name="Kawahara F."/>
            <person name="Miranda-Saavedra D."/>
            <person name="Mourier T."/>
            <person name="Nagra H."/>
            <person name="Otto T.D."/>
            <person name="Rawlings N."/>
            <person name="Sanchez A."/>
            <person name="Sanders M."/>
            <person name="Subramaniam C."/>
            <person name="Tay Y."/>
            <person name="Dear P."/>
            <person name="Doerig C."/>
            <person name="Gruber A."/>
            <person name="Parkinson J."/>
            <person name="Shirley M."/>
            <person name="Wan K.L."/>
            <person name="Berriman M."/>
            <person name="Tomley F."/>
            <person name="Pain A."/>
        </authorList>
    </citation>
    <scope>NUCLEOTIDE SEQUENCE [LARGE SCALE GENOMIC DNA]</scope>
    <source>
        <strain evidence="1">Houghton</strain>
    </source>
</reference>
<sequence length="187" mass="20712">MNAARSLVGFAELKQENKFKICANDWDETDGSTKLTAYLTKVCEAVKTGRLPSLVLVSLRSANCEPNTAPAELEVKIEGTSAYVVQEKEKADCQAAVDYWKAAFSNFKGAFPPAYQANTKPYDDRQNVSFISLFNPQATHVDCAYFTCPAAQQRNPKQRNTGTEEEKKALICVTTPNVLTEAKQPYE</sequence>
<reference evidence="1" key="2">
    <citation type="submission" date="2013-10" db="EMBL/GenBank/DDBJ databases">
        <authorList>
            <person name="Aslett M."/>
        </authorList>
    </citation>
    <scope>NUCLEOTIDE SEQUENCE [LARGE SCALE GENOMIC DNA]</scope>
    <source>
        <strain evidence="1">Houghton</strain>
    </source>
</reference>
<keyword evidence="2" id="KW-1185">Reference proteome</keyword>
<accession>U6LQ46</accession>
<evidence type="ECO:0000313" key="2">
    <source>
        <dbReference type="Proteomes" id="UP000030750"/>
    </source>
</evidence>
<dbReference type="OrthoDB" id="346254at2759"/>
<protein>
    <submittedName>
        <fullName evidence="1">SAG family member</fullName>
    </submittedName>
</protein>
<dbReference type="InterPro" id="IPR021288">
    <property type="entry name" value="Surface_antigen"/>
</dbReference>